<evidence type="ECO:0000313" key="3">
    <source>
        <dbReference type="Proteomes" id="UP000198589"/>
    </source>
</evidence>
<feature type="region of interest" description="Disordered" evidence="1">
    <location>
        <begin position="1"/>
        <end position="61"/>
    </location>
</feature>
<evidence type="ECO:0000313" key="2">
    <source>
        <dbReference type="EMBL" id="SFF46846.1"/>
    </source>
</evidence>
<protein>
    <submittedName>
        <fullName evidence="2">Uncharacterized protein</fullName>
    </submittedName>
</protein>
<dbReference type="EMBL" id="FOND01000014">
    <property type="protein sequence ID" value="SFF46846.1"/>
    <property type="molecule type" value="Genomic_DNA"/>
</dbReference>
<evidence type="ECO:0000256" key="1">
    <source>
        <dbReference type="SAM" id="MobiDB-lite"/>
    </source>
</evidence>
<dbReference type="RefSeq" id="WP_092201458.1">
    <property type="nucleotide sequence ID" value="NZ_FOND01000014.1"/>
</dbReference>
<gene>
    <name evidence="2" type="ORF">SAMN05216574_11497</name>
</gene>
<feature type="compositionally biased region" description="Basic and acidic residues" evidence="1">
    <location>
        <begin position="48"/>
        <end position="61"/>
    </location>
</feature>
<dbReference type="OrthoDB" id="5196084at2"/>
<name>A0A1I2J1L8_9ACTN</name>
<organism evidence="2 3">
    <name type="scientific">Blastococcus tunisiensis</name>
    <dbReference type="NCBI Taxonomy" id="1798228"/>
    <lineage>
        <taxon>Bacteria</taxon>
        <taxon>Bacillati</taxon>
        <taxon>Actinomycetota</taxon>
        <taxon>Actinomycetes</taxon>
        <taxon>Geodermatophilales</taxon>
        <taxon>Geodermatophilaceae</taxon>
        <taxon>Blastococcus</taxon>
    </lineage>
</organism>
<keyword evidence="3" id="KW-1185">Reference proteome</keyword>
<sequence length="61" mass="6236">MTTERPDTDERDEPGGTPSPGPADLIDRPATPGDDGTGAVPGAYAADDAEKERGKDVKPGN</sequence>
<accession>A0A1I2J1L8</accession>
<dbReference type="Proteomes" id="UP000198589">
    <property type="component" value="Unassembled WGS sequence"/>
</dbReference>
<dbReference type="STRING" id="1798228.SAMN05216574_11497"/>
<dbReference type="AlphaFoldDB" id="A0A1I2J1L8"/>
<reference evidence="3" key="1">
    <citation type="submission" date="2016-10" db="EMBL/GenBank/DDBJ databases">
        <authorList>
            <person name="Varghese N."/>
            <person name="Submissions S."/>
        </authorList>
    </citation>
    <scope>NUCLEOTIDE SEQUENCE [LARGE SCALE GENOMIC DNA]</scope>
    <source>
        <strain evidence="3">DSM 46838</strain>
    </source>
</reference>
<proteinExistence type="predicted"/>